<evidence type="ECO:0000313" key="1">
    <source>
        <dbReference type="RefSeq" id="XP_016510558.1"/>
    </source>
</evidence>
<organism evidence="1">
    <name type="scientific">Nicotiana tabacum</name>
    <name type="common">Common tobacco</name>
    <dbReference type="NCBI Taxonomy" id="4097"/>
    <lineage>
        <taxon>Eukaryota</taxon>
        <taxon>Viridiplantae</taxon>
        <taxon>Streptophyta</taxon>
        <taxon>Embryophyta</taxon>
        <taxon>Tracheophyta</taxon>
        <taxon>Spermatophyta</taxon>
        <taxon>Magnoliopsida</taxon>
        <taxon>eudicotyledons</taxon>
        <taxon>Gunneridae</taxon>
        <taxon>Pentapetalae</taxon>
        <taxon>asterids</taxon>
        <taxon>lamiids</taxon>
        <taxon>Solanales</taxon>
        <taxon>Solanaceae</taxon>
        <taxon>Nicotianoideae</taxon>
        <taxon>Nicotianeae</taxon>
        <taxon>Nicotiana</taxon>
    </lineage>
</organism>
<dbReference type="PANTHER" id="PTHR24559:SF444">
    <property type="entry name" value="REVERSE TRANSCRIPTASE DOMAIN-CONTAINING PROTEIN"/>
    <property type="match status" value="1"/>
</dbReference>
<dbReference type="Gene3D" id="3.10.10.10">
    <property type="entry name" value="HIV Type 1 Reverse Transcriptase, subunit A, domain 1"/>
    <property type="match status" value="1"/>
</dbReference>
<proteinExistence type="predicted"/>
<dbReference type="KEGG" id="nta:107827854"/>
<name>A0A1S4DB22_TOBAC</name>
<dbReference type="PaxDb" id="4097-A0A1S4DB22"/>
<dbReference type="OrthoDB" id="1738562at2759"/>
<dbReference type="CDD" id="cd00303">
    <property type="entry name" value="retropepsin_like"/>
    <property type="match status" value="1"/>
</dbReference>
<protein>
    <recommendedName>
        <fullName evidence="2">RNA-directed DNA polymerase homolog</fullName>
    </recommendedName>
</protein>
<reference evidence="1" key="1">
    <citation type="submission" date="2025-08" db="UniProtKB">
        <authorList>
            <consortium name="RefSeq"/>
        </authorList>
    </citation>
    <scope>IDENTIFICATION</scope>
</reference>
<dbReference type="AlphaFoldDB" id="A0A1S4DB22"/>
<dbReference type="PANTHER" id="PTHR24559">
    <property type="entry name" value="TRANSPOSON TY3-I GAG-POL POLYPROTEIN"/>
    <property type="match status" value="1"/>
</dbReference>
<dbReference type="CDD" id="cd01647">
    <property type="entry name" value="RT_LTR"/>
    <property type="match status" value="1"/>
</dbReference>
<dbReference type="InterPro" id="IPR021109">
    <property type="entry name" value="Peptidase_aspartic_dom_sf"/>
</dbReference>
<dbReference type="SUPFAM" id="SSF56672">
    <property type="entry name" value="DNA/RNA polymerases"/>
    <property type="match status" value="1"/>
</dbReference>
<dbReference type="InterPro" id="IPR043502">
    <property type="entry name" value="DNA/RNA_pol_sf"/>
</dbReference>
<gene>
    <name evidence="1" type="primary">LOC107827854</name>
</gene>
<dbReference type="InterPro" id="IPR053134">
    <property type="entry name" value="RNA-dir_DNA_polymerase"/>
</dbReference>
<accession>A0A1S4DB22</accession>
<evidence type="ECO:0008006" key="2">
    <source>
        <dbReference type="Google" id="ProtNLM"/>
    </source>
</evidence>
<dbReference type="Gene3D" id="2.40.70.10">
    <property type="entry name" value="Acid Proteases"/>
    <property type="match status" value="1"/>
</dbReference>
<dbReference type="RefSeq" id="XP_016510558.1">
    <property type="nucleotide sequence ID" value="XM_016655072.1"/>
</dbReference>
<dbReference type="STRING" id="4097.A0A1S4DB22"/>
<sequence length="274" mass="31187">MSFLIFRKLNLGQIKATPVSLQLADQYLKKPRGTIEDVLVKADKFVFPVDFIILDMEEHSEVPIILGRSFLATGRALIDVQQGQLILYKKAIRWTIGDIRGISLAICMHKIPLEDNSKSVVQPQQRLNPKLQEVIQKKVVKLLDAGIIYAISDSSWVSPVQVVPKRGEMTVVQNENNEFILTRNVTGMRVCIDYRRLNSATQKDHFSLPFIDQMLEKVAGHSFYYFLDGDSGYNQIPIAPEDQEKIIFTCPSGTFGYRRMSLVYAMPLPYFKDA</sequence>